<gene>
    <name evidence="1" type="ORF">FA95DRAFT_666282</name>
</gene>
<proteinExistence type="predicted"/>
<reference evidence="1" key="1">
    <citation type="submission" date="2021-02" db="EMBL/GenBank/DDBJ databases">
        <authorList>
            <consortium name="DOE Joint Genome Institute"/>
            <person name="Ahrendt S."/>
            <person name="Looney B.P."/>
            <person name="Miyauchi S."/>
            <person name="Morin E."/>
            <person name="Drula E."/>
            <person name="Courty P.E."/>
            <person name="Chicoki N."/>
            <person name="Fauchery L."/>
            <person name="Kohler A."/>
            <person name="Kuo A."/>
            <person name="Labutti K."/>
            <person name="Pangilinan J."/>
            <person name="Lipzen A."/>
            <person name="Riley R."/>
            <person name="Andreopoulos W."/>
            <person name="He G."/>
            <person name="Johnson J."/>
            <person name="Barry K.W."/>
            <person name="Grigoriev I.V."/>
            <person name="Nagy L."/>
            <person name="Hibbett D."/>
            <person name="Henrissat B."/>
            <person name="Matheny P.B."/>
            <person name="Labbe J."/>
            <person name="Martin F."/>
        </authorList>
    </citation>
    <scope>NUCLEOTIDE SEQUENCE</scope>
    <source>
        <strain evidence="1">FP105234-sp</strain>
    </source>
</reference>
<keyword evidence="2" id="KW-1185">Reference proteome</keyword>
<sequence length="170" mass="18777">MEDTPRAATCFQATVHRTHWLCCGRVLCFGAATTPIAIRWSRVALERPGRGGVALRDELTLRSRIPIRYRQLRSRHHEEGAQRPCAWLCDGATFPPSSCLEQDCTCTAGGNPSTSGYQSVLPGAQSSEESRNSDGLQFPPSAVQWHHNTIRTLVRLPARLHQAHPRDAGP</sequence>
<evidence type="ECO:0000313" key="2">
    <source>
        <dbReference type="Proteomes" id="UP000814033"/>
    </source>
</evidence>
<dbReference type="EMBL" id="MU275864">
    <property type="protein sequence ID" value="KAI0050249.1"/>
    <property type="molecule type" value="Genomic_DNA"/>
</dbReference>
<dbReference type="Proteomes" id="UP000814033">
    <property type="component" value="Unassembled WGS sequence"/>
</dbReference>
<comment type="caution">
    <text evidence="1">The sequence shown here is derived from an EMBL/GenBank/DDBJ whole genome shotgun (WGS) entry which is preliminary data.</text>
</comment>
<reference evidence="1" key="2">
    <citation type="journal article" date="2022" name="New Phytol.">
        <title>Evolutionary transition to the ectomycorrhizal habit in the genomes of a hyperdiverse lineage of mushroom-forming fungi.</title>
        <authorList>
            <person name="Looney B."/>
            <person name="Miyauchi S."/>
            <person name="Morin E."/>
            <person name="Drula E."/>
            <person name="Courty P.E."/>
            <person name="Kohler A."/>
            <person name="Kuo A."/>
            <person name="LaButti K."/>
            <person name="Pangilinan J."/>
            <person name="Lipzen A."/>
            <person name="Riley R."/>
            <person name="Andreopoulos W."/>
            <person name="He G."/>
            <person name="Johnson J."/>
            <person name="Nolan M."/>
            <person name="Tritt A."/>
            <person name="Barry K.W."/>
            <person name="Grigoriev I.V."/>
            <person name="Nagy L.G."/>
            <person name="Hibbett D."/>
            <person name="Henrissat B."/>
            <person name="Matheny P.B."/>
            <person name="Labbe J."/>
            <person name="Martin F.M."/>
        </authorList>
    </citation>
    <scope>NUCLEOTIDE SEQUENCE</scope>
    <source>
        <strain evidence="1">FP105234-sp</strain>
    </source>
</reference>
<name>A0ACB8S1U5_9AGAM</name>
<protein>
    <submittedName>
        <fullName evidence="1">Uncharacterized protein</fullName>
    </submittedName>
</protein>
<organism evidence="1 2">
    <name type="scientific">Auriscalpium vulgare</name>
    <dbReference type="NCBI Taxonomy" id="40419"/>
    <lineage>
        <taxon>Eukaryota</taxon>
        <taxon>Fungi</taxon>
        <taxon>Dikarya</taxon>
        <taxon>Basidiomycota</taxon>
        <taxon>Agaricomycotina</taxon>
        <taxon>Agaricomycetes</taxon>
        <taxon>Russulales</taxon>
        <taxon>Auriscalpiaceae</taxon>
        <taxon>Auriscalpium</taxon>
    </lineage>
</organism>
<accession>A0ACB8S1U5</accession>
<evidence type="ECO:0000313" key="1">
    <source>
        <dbReference type="EMBL" id="KAI0050249.1"/>
    </source>
</evidence>